<feature type="compositionally biased region" description="Pro residues" evidence="1">
    <location>
        <begin position="238"/>
        <end position="252"/>
    </location>
</feature>
<feature type="compositionally biased region" description="Polar residues" evidence="1">
    <location>
        <begin position="256"/>
        <end position="270"/>
    </location>
</feature>
<name>A0AAV6GVK3_9TELE</name>
<dbReference type="Proteomes" id="UP000823561">
    <property type="component" value="Chromosome 6"/>
</dbReference>
<keyword evidence="4" id="KW-1185">Reference proteome</keyword>
<accession>A0AAV6GVK3</accession>
<protein>
    <recommendedName>
        <fullName evidence="2">Myb/SANT-like DNA-binding domain-containing protein</fullName>
    </recommendedName>
</protein>
<gene>
    <name evidence="3" type="ORF">AALO_G00074570</name>
</gene>
<dbReference type="Pfam" id="PF13837">
    <property type="entry name" value="Myb_DNA-bind_4"/>
    <property type="match status" value="1"/>
</dbReference>
<dbReference type="EMBL" id="JADWDJ010000006">
    <property type="protein sequence ID" value="KAG5279143.1"/>
    <property type="molecule type" value="Genomic_DNA"/>
</dbReference>
<feature type="region of interest" description="Disordered" evidence="1">
    <location>
        <begin position="236"/>
        <end position="307"/>
    </location>
</feature>
<evidence type="ECO:0000259" key="2">
    <source>
        <dbReference type="Pfam" id="PF13837"/>
    </source>
</evidence>
<dbReference type="InterPro" id="IPR044822">
    <property type="entry name" value="Myb_DNA-bind_4"/>
</dbReference>
<evidence type="ECO:0000313" key="4">
    <source>
        <dbReference type="Proteomes" id="UP000823561"/>
    </source>
</evidence>
<sequence length="383" mass="41459">MDVKPKAEPLADDCIVALSGAYCPDGMDPQSDQAAGPTPIMLFFTSKENSKVPLAMTNSSSGSQDVLPGAAGVRGQGEAVSSSSEFTHDAIMLLIEAMAARWDLYGQRERSRLFQSVQQELDSHGYPLPVERIRRKWNNLIVTYKRVKERCRGRGQARTSWEYYEVMDAVLGKTEIAQGSSASATLLGLATTAQAAALCEDRPPVGISAAMPSSLFPSNLIATATQVPTLTPQRVTPPMTPPSLAPVPPLHPSPQNAPLSCSDNSLTVSSAPPPRPKMTFAASSRRKSRGAPAVGMPTFVSQPQGGQAERRGAMLRGGYLSAQEQRALLEEQRHCRQEARERRRERTTNRVAESVGRMATALELISSKQDTIIALLQRLADKH</sequence>
<evidence type="ECO:0000256" key="1">
    <source>
        <dbReference type="SAM" id="MobiDB-lite"/>
    </source>
</evidence>
<dbReference type="AlphaFoldDB" id="A0AAV6GVK3"/>
<feature type="domain" description="Myb/SANT-like DNA-binding" evidence="2">
    <location>
        <begin position="84"/>
        <end position="169"/>
    </location>
</feature>
<evidence type="ECO:0000313" key="3">
    <source>
        <dbReference type="EMBL" id="KAG5279143.1"/>
    </source>
</evidence>
<reference evidence="3" key="1">
    <citation type="submission" date="2020-10" db="EMBL/GenBank/DDBJ databases">
        <title>Chromosome-scale genome assembly of the Allis shad, Alosa alosa.</title>
        <authorList>
            <person name="Margot Z."/>
            <person name="Christophe K."/>
            <person name="Cabau C."/>
            <person name="Louis A."/>
            <person name="Berthelot C."/>
            <person name="Parey E."/>
            <person name="Roest Crollius H."/>
            <person name="Montfort J."/>
            <person name="Robinson-Rechavi M."/>
            <person name="Bucao C."/>
            <person name="Bouchez O."/>
            <person name="Gislard M."/>
            <person name="Lluch J."/>
            <person name="Milhes M."/>
            <person name="Lampietro C."/>
            <person name="Lopez Roques C."/>
            <person name="Donnadieu C."/>
            <person name="Braasch I."/>
            <person name="Desvignes T."/>
            <person name="Postlethwait J."/>
            <person name="Bobe J."/>
            <person name="Guiguen Y."/>
        </authorList>
    </citation>
    <scope>NUCLEOTIDE SEQUENCE</scope>
    <source>
        <strain evidence="3">M-15738</strain>
        <tissue evidence="3">Blood</tissue>
    </source>
</reference>
<proteinExistence type="predicted"/>
<comment type="caution">
    <text evidence="3">The sequence shown here is derived from an EMBL/GenBank/DDBJ whole genome shotgun (WGS) entry which is preliminary data.</text>
</comment>
<organism evidence="3 4">
    <name type="scientific">Alosa alosa</name>
    <name type="common">allis shad</name>
    <dbReference type="NCBI Taxonomy" id="278164"/>
    <lineage>
        <taxon>Eukaryota</taxon>
        <taxon>Metazoa</taxon>
        <taxon>Chordata</taxon>
        <taxon>Craniata</taxon>
        <taxon>Vertebrata</taxon>
        <taxon>Euteleostomi</taxon>
        <taxon>Actinopterygii</taxon>
        <taxon>Neopterygii</taxon>
        <taxon>Teleostei</taxon>
        <taxon>Clupei</taxon>
        <taxon>Clupeiformes</taxon>
        <taxon>Clupeoidei</taxon>
        <taxon>Clupeidae</taxon>
        <taxon>Alosa</taxon>
    </lineage>
</organism>
<dbReference type="Gene3D" id="1.10.10.60">
    <property type="entry name" value="Homeodomain-like"/>
    <property type="match status" value="1"/>
</dbReference>